<dbReference type="Proteomes" id="UP000829999">
    <property type="component" value="Chromosome 4"/>
</dbReference>
<dbReference type="GO" id="GO:0071897">
    <property type="term" value="P:DNA biosynthetic process"/>
    <property type="evidence" value="ECO:0007669"/>
    <property type="project" value="UniProtKB-ARBA"/>
</dbReference>
<name>A0A9R0ET14_SPOFR</name>
<feature type="compositionally biased region" description="Basic residues" evidence="1">
    <location>
        <begin position="1"/>
        <end position="10"/>
    </location>
</feature>
<evidence type="ECO:0000256" key="1">
    <source>
        <dbReference type="SAM" id="MobiDB-lite"/>
    </source>
</evidence>
<dbReference type="OrthoDB" id="2194416at2759"/>
<dbReference type="CDD" id="cd01650">
    <property type="entry name" value="RT_nLTR_like"/>
    <property type="match status" value="1"/>
</dbReference>
<dbReference type="Pfam" id="PF00078">
    <property type="entry name" value="RVT_1"/>
    <property type="match status" value="1"/>
</dbReference>
<feature type="compositionally biased region" description="Low complexity" evidence="1">
    <location>
        <begin position="54"/>
        <end position="68"/>
    </location>
</feature>
<dbReference type="PROSITE" id="PS50878">
    <property type="entry name" value="RT_POL"/>
    <property type="match status" value="1"/>
</dbReference>
<accession>A0A9R0ET14</accession>
<evidence type="ECO:0000313" key="4">
    <source>
        <dbReference type="RefSeq" id="XP_050549514.1"/>
    </source>
</evidence>
<proteinExistence type="predicted"/>
<feature type="compositionally biased region" description="Polar residues" evidence="1">
    <location>
        <begin position="570"/>
        <end position="585"/>
    </location>
</feature>
<dbReference type="RefSeq" id="XP_050549514.1">
    <property type="nucleotide sequence ID" value="XM_050693557.1"/>
</dbReference>
<keyword evidence="3" id="KW-1185">Reference proteome</keyword>
<sequence>METRAKKKLRIGSLPGGDRRGTPGADAGRSSIRTIGGSELSPRAPTGSPEQCDSRPSSSTSLFPSLPSSPLSCLNYNTDSSSIPSPISINSATVDVVQEAEAINPAPTTGQVRARLRWTREMNEFIWRTYLYVTQLDTKVRGYLDPLYSKFNEKFPEIKISKQRLGDQKRAILRNKLLPDSLLESIKNEVRSDLQNINNTQDTIGFSQSFIADTHAHNSVNSNTRLRWTDDINEAIIREYFRITHLETNRTAYRKPLHTIITQKFPNIAHVSEQRIADQRRVIINNRLISDDRLEEIKREVRDNLNIQTLENTQYVTPQTYTTIDSNNQQSSSELNETIPHTQDNTQIGNAILQDETRNTVFADETLDTKITKTFEDTYNKYLHTDPTKRPYIPKQKTSKKLAYIIAYLNNTVLPKYGSVEDDFIKTHALVYCAAHTAALCNGSKIKEHNTTITSAPQQNSPIDKRPNWLKRLDRKIHIIRKEIGRMTQYINGNRNLNLITHIERIKHKYSKHSSYEEPNTTDQQFMDSLKQKLTAVTSRRRRYYDCTQRKNQNSQFTNSERQFYRTLATDTTNTQSRRQTSDNLSPDPEQFHTYWSNIWSHVSEHNHAAAWIRDDKQKLENLPDMLLDTIPLEVFVSVITKAHNWKAPGSDNIHNYFYKKFTYLHPSIYNHINNFIKNPQSIPEFITQGLTYMIPKDSDHMNPAKYRPITCLQTIYKLITGCISEIIYKHITQNNILSEEQKGCRKYSQGCKEQLIIDSVAMKHSVKLKNDICTMYVDYQKAFDSVPHSWLVYILQHYKIHPSIIQFLIESMKHWNTKIKLGKLVETDPIPIRRGIFQGDALSPLWFCLALNPLSNLLNSSKAGLTIQGNDSPDFELTHLMFMDDIKLYSNSTPGLHILADLTQTFSDDICMTFGIDKCKTFSLRKGQLIEPNPYILDSGMTIEPMTQDCTYKYLGFEQTYQIDQKHTKNKLTAKYKHRLNMLIRSQLTSRNLIKSINTFAIPVLTYSFGIINWSKADLTKLQRLINTSLTKNRKHHPRSCVQRITLPRDEGGRGLIDVQNLHNQQIINLRNFFMHKSQNSTLHKAISQIDRKYTPLNLHSTDPQRNEHITSKSDKIAAWARKSLHGRHRLDLQQPHVDMKASNAWLRRGELFPETEGFMIAIQDQVIDTANYQKYIIRRPNYNDSCRRCHGASETIQHITGACRAIAQTDYKHRHDQVAAIIHQSLAIQTKLVSDKVPYYKYKPQAVLENEHFKLYWDRTIITDKTIYNNRPDITMLDKQKKDLVRCTKFHISGQSYLSAIALRMLWRLPRRRLMNDDW</sequence>
<dbReference type="PANTHER" id="PTHR35450:SF2">
    <property type="entry name" value="REVERSE TRANSCRIPTASE DOMAIN-CONTAINING PROTEIN"/>
    <property type="match status" value="1"/>
</dbReference>
<feature type="domain" description="Reverse transcriptase" evidence="2">
    <location>
        <begin position="676"/>
        <end position="944"/>
    </location>
</feature>
<evidence type="ECO:0000259" key="2">
    <source>
        <dbReference type="PROSITE" id="PS50878"/>
    </source>
</evidence>
<dbReference type="InterPro" id="IPR043502">
    <property type="entry name" value="DNA/RNA_pol_sf"/>
</dbReference>
<feature type="region of interest" description="Disordered" evidence="1">
    <location>
        <begin position="570"/>
        <end position="589"/>
    </location>
</feature>
<dbReference type="GeneID" id="126910674"/>
<dbReference type="PANTHER" id="PTHR35450">
    <property type="entry name" value="REVERSE TRANSCRIPTASE DOMAIN-CONTAINING PROTEIN"/>
    <property type="match status" value="1"/>
</dbReference>
<dbReference type="InterPro" id="IPR000477">
    <property type="entry name" value="RT_dom"/>
</dbReference>
<gene>
    <name evidence="4" type="primary">LOC126910674</name>
</gene>
<reference evidence="4" key="1">
    <citation type="submission" date="2025-08" db="UniProtKB">
        <authorList>
            <consortium name="RefSeq"/>
        </authorList>
    </citation>
    <scope>IDENTIFICATION</scope>
    <source>
        <tissue evidence="4">Whole larval tissue</tissue>
    </source>
</reference>
<evidence type="ECO:0000313" key="3">
    <source>
        <dbReference type="Proteomes" id="UP000829999"/>
    </source>
</evidence>
<feature type="region of interest" description="Disordered" evidence="1">
    <location>
        <begin position="1"/>
        <end position="68"/>
    </location>
</feature>
<dbReference type="SUPFAM" id="SSF56672">
    <property type="entry name" value="DNA/RNA polymerases"/>
    <property type="match status" value="1"/>
</dbReference>
<organism evidence="3 4">
    <name type="scientific">Spodoptera frugiperda</name>
    <name type="common">Fall armyworm</name>
    <dbReference type="NCBI Taxonomy" id="7108"/>
    <lineage>
        <taxon>Eukaryota</taxon>
        <taxon>Metazoa</taxon>
        <taxon>Ecdysozoa</taxon>
        <taxon>Arthropoda</taxon>
        <taxon>Hexapoda</taxon>
        <taxon>Insecta</taxon>
        <taxon>Pterygota</taxon>
        <taxon>Neoptera</taxon>
        <taxon>Endopterygota</taxon>
        <taxon>Lepidoptera</taxon>
        <taxon>Glossata</taxon>
        <taxon>Ditrysia</taxon>
        <taxon>Noctuoidea</taxon>
        <taxon>Noctuidae</taxon>
        <taxon>Amphipyrinae</taxon>
        <taxon>Spodoptera</taxon>
    </lineage>
</organism>
<protein>
    <submittedName>
        <fullName evidence="4">Uncharacterized protein LOC126910674</fullName>
    </submittedName>
</protein>